<keyword evidence="2" id="KW-1185">Reference proteome</keyword>
<name>A0A1G5IBE1_9BACL</name>
<dbReference type="InterPro" id="IPR027417">
    <property type="entry name" value="P-loop_NTPase"/>
</dbReference>
<dbReference type="Proteomes" id="UP000198538">
    <property type="component" value="Unassembled WGS sequence"/>
</dbReference>
<dbReference type="NCBIfam" id="NF041815">
    <property type="entry name" value="Avs4"/>
    <property type="match status" value="1"/>
</dbReference>
<dbReference type="EMBL" id="FMVM01000008">
    <property type="protein sequence ID" value="SCY73416.1"/>
    <property type="molecule type" value="Genomic_DNA"/>
</dbReference>
<dbReference type="RefSeq" id="WP_244159308.1">
    <property type="nucleotide sequence ID" value="NZ_FMVM01000008.1"/>
</dbReference>
<dbReference type="STRING" id="582692.SAMN05720606_108173"/>
<dbReference type="Gene3D" id="3.40.50.300">
    <property type="entry name" value="P-loop containing nucleotide triphosphate hydrolases"/>
    <property type="match status" value="1"/>
</dbReference>
<gene>
    <name evidence="1" type="ORF">SAMN05720606_108173</name>
</gene>
<organism evidence="1 2">
    <name type="scientific">Paenibacillus polysaccharolyticus</name>
    <dbReference type="NCBI Taxonomy" id="582692"/>
    <lineage>
        <taxon>Bacteria</taxon>
        <taxon>Bacillati</taxon>
        <taxon>Bacillota</taxon>
        <taxon>Bacilli</taxon>
        <taxon>Bacillales</taxon>
        <taxon>Paenibacillaceae</taxon>
        <taxon>Paenibacillus</taxon>
    </lineage>
</organism>
<proteinExistence type="predicted"/>
<evidence type="ECO:0000313" key="2">
    <source>
        <dbReference type="Proteomes" id="UP000198538"/>
    </source>
</evidence>
<sequence>MITKPDWNIFKAKFSENPQSNFEWFCYLLFCVEFKLPLGIFRYKNQSGIETNPIIHEDEVIGWQAKFYETTLSSHKVDLIEMLKKSKGSYPDLTKIILFTNQEWGQGKLQSDSEVKLAVEEEAEKQDIQVEWRTASYFESPFVTIENNLITRYFFSLQKNIMDTITDMRRHTESLLLEIQTSIIFNEHIIELDRSELLQNLNADLEQNSILVLSGEGGVGKTAVIKKLYSDFGNSIPFYLMKANEFEVANVDLLFSNTSLKDFIDVHHNDSKKIFVIDSAEKLMDLNNHHPFKEFLSEILQAEWKVIFTARSRYLVDLDIHFIDHFQLRPSRIYVSKLNHEELGYLAGNYNFDPPNEYKLLELITNPFYLNEYLKFYTEGSNIGFLKFKELLWNRIIKKAKPSREQSFLQIAFKRANENQFFLTLDSNDINMDALVNEGVLGYEVAGYFITHDIYEEWALEKIIESEFTKKESNINFFEKIGDSFAIRRSFRNWMSEKLYLENDSVKEFIEEIIDDEQVIGFWKDEVMISVLLCDYSQYFFGSFKRLFLDKNKELLQRVSFLLRISCKEVDDSFPQMGSKNIDFLSIEYIFTKPKGNGWKSLIQFVYDNLDEIGLKNVGFILPILHDWNTKFRQGDTTRFSGLIALKYYQLIIQEKVCISRNEDFKDKILEIILYGAGELKEELANIFDEVLANKLKNYRAPYYDLNEMILTKTFVNIEVVKALPEYVLKLGNLFWFRSSERDDRFQSDLGIEEDFGIDKRIDNYFPASAYQTPIYWLLKTEFTQTINFILDFTNRAVECFAKSGRNEVTIIELRIRDYNNEQFFCDRLWNVYRGTQVAPYVLESMHMALENVFLEMAKNIDTKVLEEWLFYLLENSKSCSITAIVVSIVLAYPEKTFNVAINLFKTKDLFFLDTRRMVLDQSAKFNYSIGYGLNYSSKLYQDERIETCNAKHRSKSLEHIALEYQFFRTEGIGEEEAEQRQNAIWDVLDSHYKELSEVLVEDECTKTWRLYLARMDRRRMSPTLEENYGNVIINFNPELEPEVRDYSETSIRQNSEKMKYTSLKLWAHYRIKNEDQYKKYISYEDDPKLALKEVREIIGEFERLSETEHYEYEEFFLMNHSIPAEASAVLFRDFRDVLTDEDRNFCKLIILEAATSSFREGYQYQISDGVESAISVLPLLMQEFPNEKDVLKFILLMILFDQNSIGQYADFSDFSVNAIIKDLWDLSFEDAHSILVGYLFLVPKYNSVREKLLKESHKQNRYRRLSENEIIEILACDFENDIERITANKITLNELEAINELDLSYLITAFQLIPLGTDTPEHIQIAQDIISKFATEVKSDRREDRIDYSVKHDFLVKFSNLVLGSAETHIPLYLKPFIENFNSSKVFAELLDQFIIAEDTLNTKYNFWKVWDYFFGKVVGIAKKGEEYWYAGDIIKSYLFANAPWKETATEWRTFREEDKRFFKEICKELGHCPSTLYALSKLLNSIGINYLLPGVVWISEMLNRNEVLWNSELDKNTIFYLESIMKKYIYKQREDIRRGKKQKQEVLVILNFLVEKGSVVGYMLRERIL</sequence>
<accession>A0A1G5IBE1</accession>
<evidence type="ECO:0008006" key="3">
    <source>
        <dbReference type="Google" id="ProtNLM"/>
    </source>
</evidence>
<protein>
    <recommendedName>
        <fullName evidence="3">ATPase family associated with various cellular activities (AAA)</fullName>
    </recommendedName>
</protein>
<evidence type="ECO:0000313" key="1">
    <source>
        <dbReference type="EMBL" id="SCY73416.1"/>
    </source>
</evidence>
<reference evidence="2" key="1">
    <citation type="submission" date="2016-10" db="EMBL/GenBank/DDBJ databases">
        <authorList>
            <person name="Varghese N."/>
            <person name="Submissions S."/>
        </authorList>
    </citation>
    <scope>NUCLEOTIDE SEQUENCE [LARGE SCALE GENOMIC DNA]</scope>
    <source>
        <strain evidence="2">BL9</strain>
    </source>
</reference>
<dbReference type="SUPFAM" id="SSF52540">
    <property type="entry name" value="P-loop containing nucleoside triphosphate hydrolases"/>
    <property type="match status" value="1"/>
</dbReference>